<evidence type="ECO:0000256" key="8">
    <source>
        <dbReference type="NCBIfam" id="TIGR00484"/>
    </source>
</evidence>
<dbReference type="HAMAP" id="MF_00054_B">
    <property type="entry name" value="EF_G_EF_2_B"/>
    <property type="match status" value="1"/>
</dbReference>
<dbReference type="Pfam" id="PF00009">
    <property type="entry name" value="GTP_EFTU"/>
    <property type="match status" value="1"/>
</dbReference>
<dbReference type="Gene3D" id="3.30.70.870">
    <property type="entry name" value="Elongation Factor G (Translational Gtpase), domain 3"/>
    <property type="match status" value="1"/>
</dbReference>
<feature type="binding site" evidence="7">
    <location>
        <begin position="137"/>
        <end position="140"/>
    </location>
    <ligand>
        <name>GTP</name>
        <dbReference type="ChEBI" id="CHEBI:37565"/>
    </ligand>
</feature>
<dbReference type="Pfam" id="PF00679">
    <property type="entry name" value="EFG_C"/>
    <property type="match status" value="1"/>
</dbReference>
<dbReference type="SUPFAM" id="SSF52540">
    <property type="entry name" value="P-loop containing nucleoside triphosphate hydrolases"/>
    <property type="match status" value="1"/>
</dbReference>
<dbReference type="NCBIfam" id="TIGR00231">
    <property type="entry name" value="small_GTP"/>
    <property type="match status" value="1"/>
</dbReference>
<dbReference type="SMART" id="SM00889">
    <property type="entry name" value="EFG_IV"/>
    <property type="match status" value="1"/>
</dbReference>
<dbReference type="HOGENOM" id="CLU_002794_4_1_11"/>
<dbReference type="GO" id="GO:0005525">
    <property type="term" value="F:GTP binding"/>
    <property type="evidence" value="ECO:0007669"/>
    <property type="project" value="UniProtKB-UniRule"/>
</dbReference>
<keyword evidence="3 7" id="KW-0251">Elongation factor</keyword>
<feature type="domain" description="Tr-type G" evidence="9">
    <location>
        <begin position="10"/>
        <end position="286"/>
    </location>
</feature>
<keyword evidence="11" id="KW-1185">Reference proteome</keyword>
<reference evidence="10 11" key="1">
    <citation type="journal article" date="2009" name="Stand. Genomic Sci.">
        <title>Complete genome sequence of Sanguibacter keddieii type strain (ST-74).</title>
        <authorList>
            <person name="Ivanova N."/>
            <person name="Sikorski J."/>
            <person name="Sims D."/>
            <person name="Brettin T."/>
            <person name="Detter J.C."/>
            <person name="Han C."/>
            <person name="Lapidus A."/>
            <person name="Copeland A."/>
            <person name="Glavina Del Rio T."/>
            <person name="Nolan M."/>
            <person name="Chen F."/>
            <person name="Lucas S."/>
            <person name="Tice H."/>
            <person name="Cheng J.F."/>
            <person name="Bruce D."/>
            <person name="Goodwin L."/>
            <person name="Pitluck S."/>
            <person name="Pati A."/>
            <person name="Mavromatis K."/>
            <person name="Chen A."/>
            <person name="Palaniappan K."/>
            <person name="D'haeseleer P."/>
            <person name="Chain P."/>
            <person name="Bristow J."/>
            <person name="Eisen J.A."/>
            <person name="Markowitz V."/>
            <person name="Hugenholtz P."/>
            <person name="Goker M."/>
            <person name="Pukall R."/>
            <person name="Klenk H.P."/>
            <person name="Kyrpides N.C."/>
        </authorList>
    </citation>
    <scope>NUCLEOTIDE SEQUENCE [LARGE SCALE GENOMIC DNA]</scope>
    <source>
        <strain evidence="11">ATCC 51767 / DSM 10542 / NCFB 3025 / ST-74</strain>
    </source>
</reference>
<dbReference type="InterPro" id="IPR009000">
    <property type="entry name" value="Transl_B-barrel_sf"/>
</dbReference>
<dbReference type="Pfam" id="PF03144">
    <property type="entry name" value="GTP_EFTU_D2"/>
    <property type="match status" value="1"/>
</dbReference>
<dbReference type="NCBIfam" id="TIGR00484">
    <property type="entry name" value="EF-G"/>
    <property type="match status" value="1"/>
</dbReference>
<dbReference type="AlphaFoldDB" id="D1BC94"/>
<dbReference type="NCBIfam" id="NF009381">
    <property type="entry name" value="PRK12740.1-5"/>
    <property type="match status" value="1"/>
</dbReference>
<dbReference type="CDD" id="cd01886">
    <property type="entry name" value="EF-G"/>
    <property type="match status" value="1"/>
</dbReference>
<evidence type="ECO:0000313" key="11">
    <source>
        <dbReference type="Proteomes" id="UP000000322"/>
    </source>
</evidence>
<keyword evidence="5 7" id="KW-0342">GTP-binding</keyword>
<organism evidence="10 11">
    <name type="scientific">Sanguibacter keddieii (strain ATCC 51767 / DSM 10542 / NCFB 3025 / ST-74)</name>
    <dbReference type="NCBI Taxonomy" id="446469"/>
    <lineage>
        <taxon>Bacteria</taxon>
        <taxon>Bacillati</taxon>
        <taxon>Actinomycetota</taxon>
        <taxon>Actinomycetes</taxon>
        <taxon>Micrococcales</taxon>
        <taxon>Sanguibacteraceae</taxon>
        <taxon>Sanguibacter</taxon>
    </lineage>
</organism>
<dbReference type="InterPro" id="IPR005225">
    <property type="entry name" value="Small_GTP-bd"/>
</dbReference>
<feature type="binding site" evidence="7">
    <location>
        <begin position="83"/>
        <end position="87"/>
    </location>
    <ligand>
        <name>GTP</name>
        <dbReference type="ChEBI" id="CHEBI:37565"/>
    </ligand>
</feature>
<evidence type="ECO:0000256" key="4">
    <source>
        <dbReference type="ARBA" id="ARBA00022917"/>
    </source>
</evidence>
<dbReference type="Pfam" id="PF14492">
    <property type="entry name" value="EFG_III"/>
    <property type="match status" value="1"/>
</dbReference>
<dbReference type="InterPro" id="IPR035647">
    <property type="entry name" value="EFG_III/V"/>
</dbReference>
<comment type="subcellular location">
    <subcellularLocation>
        <location evidence="7">Cytoplasm</location>
    </subcellularLocation>
</comment>
<dbReference type="eggNOG" id="COG0480">
    <property type="taxonomic scope" value="Bacteria"/>
</dbReference>
<dbReference type="InterPro" id="IPR031157">
    <property type="entry name" value="G_TR_CS"/>
</dbReference>
<evidence type="ECO:0000256" key="6">
    <source>
        <dbReference type="ARBA" id="ARBA00024731"/>
    </source>
</evidence>
<evidence type="ECO:0000256" key="5">
    <source>
        <dbReference type="ARBA" id="ARBA00023134"/>
    </source>
</evidence>
<dbReference type="FunFam" id="3.30.70.240:FF:000001">
    <property type="entry name" value="Elongation factor G"/>
    <property type="match status" value="1"/>
</dbReference>
<dbReference type="Proteomes" id="UP000000322">
    <property type="component" value="Chromosome"/>
</dbReference>
<dbReference type="InterPro" id="IPR047872">
    <property type="entry name" value="EFG_IV"/>
</dbReference>
<dbReference type="FunFam" id="3.30.70.870:FF:000001">
    <property type="entry name" value="Elongation factor G"/>
    <property type="match status" value="1"/>
</dbReference>
<dbReference type="InterPro" id="IPR041095">
    <property type="entry name" value="EFG_II"/>
</dbReference>
<evidence type="ECO:0000256" key="3">
    <source>
        <dbReference type="ARBA" id="ARBA00022768"/>
    </source>
</evidence>
<feature type="binding site" evidence="7">
    <location>
        <begin position="19"/>
        <end position="26"/>
    </location>
    <ligand>
        <name>GTP</name>
        <dbReference type="ChEBI" id="CHEBI:37565"/>
    </ligand>
</feature>
<evidence type="ECO:0000313" key="10">
    <source>
        <dbReference type="EMBL" id="ACZ22881.1"/>
    </source>
</evidence>
<dbReference type="InterPro" id="IPR000795">
    <property type="entry name" value="T_Tr_GTP-bd_dom"/>
</dbReference>
<dbReference type="PROSITE" id="PS00301">
    <property type="entry name" value="G_TR_1"/>
    <property type="match status" value="1"/>
</dbReference>
<dbReference type="InterPro" id="IPR020568">
    <property type="entry name" value="Ribosomal_Su5_D2-typ_SF"/>
</dbReference>
<dbReference type="InterPro" id="IPR035649">
    <property type="entry name" value="EFG_V"/>
</dbReference>
<dbReference type="Pfam" id="PF03764">
    <property type="entry name" value="EFG_IV"/>
    <property type="match status" value="1"/>
</dbReference>
<evidence type="ECO:0000259" key="9">
    <source>
        <dbReference type="PROSITE" id="PS51722"/>
    </source>
</evidence>
<evidence type="ECO:0000256" key="7">
    <source>
        <dbReference type="HAMAP-Rule" id="MF_00054"/>
    </source>
</evidence>
<name>D1BC94_SANKS</name>
<dbReference type="InterPro" id="IPR014721">
    <property type="entry name" value="Ribsml_uS5_D2-typ_fold_subgr"/>
</dbReference>
<dbReference type="CDD" id="cd16262">
    <property type="entry name" value="EFG_III"/>
    <property type="match status" value="1"/>
</dbReference>
<dbReference type="InterPro" id="IPR000640">
    <property type="entry name" value="EFG_V-like"/>
</dbReference>
<dbReference type="InterPro" id="IPR009022">
    <property type="entry name" value="EFG_III"/>
</dbReference>
<proteinExistence type="inferred from homology"/>
<dbReference type="InterPro" id="IPR004161">
    <property type="entry name" value="EFTu-like_2"/>
</dbReference>
<evidence type="ECO:0000256" key="1">
    <source>
        <dbReference type="ARBA" id="ARBA00005870"/>
    </source>
</evidence>
<dbReference type="FunFam" id="2.40.30.10:FF:000006">
    <property type="entry name" value="Elongation factor G"/>
    <property type="match status" value="1"/>
</dbReference>
<dbReference type="InterPro" id="IPR027417">
    <property type="entry name" value="P-loop_NTPase"/>
</dbReference>
<dbReference type="SUPFAM" id="SSF50447">
    <property type="entry name" value="Translation proteins"/>
    <property type="match status" value="1"/>
</dbReference>
<keyword evidence="4 7" id="KW-0648">Protein biosynthesis</keyword>
<dbReference type="PANTHER" id="PTHR43261">
    <property type="entry name" value="TRANSLATION ELONGATION FACTOR G-RELATED"/>
    <property type="match status" value="1"/>
</dbReference>
<dbReference type="FunFam" id="3.30.230.10:FF:000003">
    <property type="entry name" value="Elongation factor G"/>
    <property type="match status" value="1"/>
</dbReference>
<comment type="similarity">
    <text evidence="1 7">Belongs to the TRAFAC class translation factor GTPase superfamily. Classic translation factor GTPase family. EF-G/EF-2 subfamily.</text>
</comment>
<gene>
    <name evidence="7" type="primary">fusA</name>
    <name evidence="10" type="ordered locus">Sked_29790</name>
</gene>
<dbReference type="SMART" id="SM00838">
    <property type="entry name" value="EFG_C"/>
    <property type="match status" value="1"/>
</dbReference>
<dbReference type="PANTHER" id="PTHR43261:SF1">
    <property type="entry name" value="RIBOSOME-RELEASING FACTOR 2, MITOCHONDRIAL"/>
    <property type="match status" value="1"/>
</dbReference>
<dbReference type="GO" id="GO:0003746">
    <property type="term" value="F:translation elongation factor activity"/>
    <property type="evidence" value="ECO:0007669"/>
    <property type="project" value="UniProtKB-UniRule"/>
</dbReference>
<dbReference type="Gene3D" id="3.40.50.300">
    <property type="entry name" value="P-loop containing nucleotide triphosphate hydrolases"/>
    <property type="match status" value="1"/>
</dbReference>
<dbReference type="InterPro" id="IPR005517">
    <property type="entry name" value="Transl_elong_EFG/EF2_IV"/>
</dbReference>
<dbReference type="OrthoDB" id="9801472at2"/>
<sequence>MAQDVLTDLNKVRNIGIMAHIDAGKTTTTERILFYTGVNYKIGETHDGASTTDWMEQEKERGITITSAAVTCFWNKNQINIIDTPGHVDFTVEVERSLRVLDGAVAVFDGKEGVEPQSETVWRQADKYNVPRICFVNKMDKLGADFYFTVDTIVNRLKAKPLVIQLPIGSESEFTGVVDLLEMKALMWRGETKMGEAYTTEEIPADLLEKAQQYRAQLIEDVAESSEELLEKYLGGEEVTIPEIKTAIRALTVAGEAFPVLCGSAFKNKGVQPMLDAVIDYLPSPLDVPAIDAHDVRDFEKVIERHPDATEPFAALAFKVAAHPFFGKLTYVRVYSGKVEPGAQLLNSSKGKKERLGKIFQMYSNKENPVASASAGHIYAVIGLKDTTTGDTLTDVSSPVVLESMTFPEPVIDVAIEPKTKADQEKLSVAIQKLAEEDPTFRVKLDDETGQTVIGGMGELHLDILVDRMRREFNVEANVGKPQVAYRETIRRTAEKIDYTHKKQTGGSGQFAKVQVTFEPLETTDGELYQFVNAVTGGRIPREYIPSIDAGIQAAMNQGVLAGFPLVGVKATVIDGAYHDVDSSEMAFKIAGSMVLKEGVKRADPVILEPVMAVEVRTPEEYMGDVIGDINSRRGMIQSMEDATGVKVIRAQVPLSEMFGYIGDLRSKTQGRAVYSMQFDSYSEVPRNVAEEIIKKTRGE</sequence>
<dbReference type="SUPFAM" id="SSF54211">
    <property type="entry name" value="Ribosomal protein S5 domain 2-like"/>
    <property type="match status" value="1"/>
</dbReference>
<dbReference type="GO" id="GO:0003924">
    <property type="term" value="F:GTPase activity"/>
    <property type="evidence" value="ECO:0007669"/>
    <property type="project" value="InterPro"/>
</dbReference>
<dbReference type="Gene3D" id="3.30.230.10">
    <property type="match status" value="1"/>
</dbReference>
<dbReference type="KEGG" id="ske:Sked_29790"/>
<dbReference type="RefSeq" id="WP_012867949.1">
    <property type="nucleotide sequence ID" value="NC_013521.1"/>
</dbReference>
<accession>D1BC94</accession>
<keyword evidence="7" id="KW-0963">Cytoplasm</keyword>
<dbReference type="PROSITE" id="PS51722">
    <property type="entry name" value="G_TR_2"/>
    <property type="match status" value="1"/>
</dbReference>
<dbReference type="Gene3D" id="2.40.30.10">
    <property type="entry name" value="Translation factors"/>
    <property type="match status" value="1"/>
</dbReference>
<dbReference type="SUPFAM" id="SSF54980">
    <property type="entry name" value="EF-G C-terminal domain-like"/>
    <property type="match status" value="2"/>
</dbReference>
<dbReference type="Gene3D" id="3.30.70.240">
    <property type="match status" value="1"/>
</dbReference>
<dbReference type="GO" id="GO:0032790">
    <property type="term" value="P:ribosome disassembly"/>
    <property type="evidence" value="ECO:0007669"/>
    <property type="project" value="TreeGrafter"/>
</dbReference>
<dbReference type="InterPro" id="IPR004540">
    <property type="entry name" value="Transl_elong_EFG/EF2"/>
</dbReference>
<evidence type="ECO:0000256" key="2">
    <source>
        <dbReference type="ARBA" id="ARBA00022741"/>
    </source>
</evidence>
<dbReference type="STRING" id="446469.Sked_29790"/>
<dbReference type="CDD" id="cd04088">
    <property type="entry name" value="EFG_mtEFG_II"/>
    <property type="match status" value="1"/>
</dbReference>
<comment type="function">
    <text evidence="6 7">Catalyzes the GTP-dependent ribosomal translocation step during translation elongation. During this step, the ribosome changes from the pre-translocational (PRE) to the post-translocational (POST) state as the newly formed A-site-bound peptidyl-tRNA and P-site-bound deacylated tRNA move to the P and E sites, respectively. Catalyzes the coordinated movement of the two tRNA molecules, the mRNA and conformational changes in the ribosome.</text>
</comment>
<dbReference type="GO" id="GO:0005737">
    <property type="term" value="C:cytoplasm"/>
    <property type="evidence" value="ECO:0007669"/>
    <property type="project" value="UniProtKB-SubCell"/>
</dbReference>
<dbReference type="PRINTS" id="PR00315">
    <property type="entry name" value="ELONGATNFCT"/>
</dbReference>
<protein>
    <recommendedName>
        <fullName evidence="7 8">Elongation factor G</fullName>
        <shortName evidence="7">EF-G</shortName>
    </recommendedName>
</protein>
<dbReference type="FunFam" id="3.40.50.300:FF:000029">
    <property type="entry name" value="Elongation factor G"/>
    <property type="match status" value="1"/>
</dbReference>
<dbReference type="CDD" id="cd01434">
    <property type="entry name" value="EFG_mtEFG1_IV"/>
    <property type="match status" value="1"/>
</dbReference>
<keyword evidence="2 7" id="KW-0547">Nucleotide-binding</keyword>
<dbReference type="EMBL" id="CP001819">
    <property type="protein sequence ID" value="ACZ22881.1"/>
    <property type="molecule type" value="Genomic_DNA"/>
</dbReference>
<dbReference type="CDD" id="cd03713">
    <property type="entry name" value="EFG_mtEFG_C"/>
    <property type="match status" value="1"/>
</dbReference>